<accession>A0ABW3ZU65</accession>
<organism evidence="1 2">
    <name type="scientific">Lentibacillus salinarum</name>
    <dbReference type="NCBI Taxonomy" id="446820"/>
    <lineage>
        <taxon>Bacteria</taxon>
        <taxon>Bacillati</taxon>
        <taxon>Bacillota</taxon>
        <taxon>Bacilli</taxon>
        <taxon>Bacillales</taxon>
        <taxon>Bacillaceae</taxon>
        <taxon>Lentibacillus</taxon>
    </lineage>
</organism>
<protein>
    <submittedName>
        <fullName evidence="1">DNA-binding protein</fullName>
    </submittedName>
</protein>
<sequence>MAQLGTEERPVIIKTNSERKIEKMTAVCDFYDLTYIVGIEIDEDLTDLKRAVKNKLEPADPYSECTCGSGKKYKFCCKQKMKNFDINRFIEDFEV</sequence>
<gene>
    <name evidence="1" type="ORF">ACFQ4A_09715</name>
</gene>
<evidence type="ECO:0000313" key="1">
    <source>
        <dbReference type="EMBL" id="MFD1361930.1"/>
    </source>
</evidence>
<reference evidence="2" key="1">
    <citation type="journal article" date="2019" name="Int. J. Syst. Evol. Microbiol.">
        <title>The Global Catalogue of Microorganisms (GCM) 10K type strain sequencing project: providing services to taxonomists for standard genome sequencing and annotation.</title>
        <authorList>
            <consortium name="The Broad Institute Genomics Platform"/>
            <consortium name="The Broad Institute Genome Sequencing Center for Infectious Disease"/>
            <person name="Wu L."/>
            <person name="Ma J."/>
        </authorList>
    </citation>
    <scope>NUCLEOTIDE SEQUENCE [LARGE SCALE GENOMIC DNA]</scope>
    <source>
        <strain evidence="2">CCUG 54822</strain>
    </source>
</reference>
<name>A0ABW3ZU65_9BACI</name>
<proteinExistence type="predicted"/>
<keyword evidence="1" id="KW-0238">DNA-binding</keyword>
<comment type="caution">
    <text evidence="1">The sequence shown here is derived from an EMBL/GenBank/DDBJ whole genome shotgun (WGS) entry which is preliminary data.</text>
</comment>
<keyword evidence="2" id="KW-1185">Reference proteome</keyword>
<dbReference type="EMBL" id="JBHTNH010000020">
    <property type="protein sequence ID" value="MFD1361930.1"/>
    <property type="molecule type" value="Genomic_DNA"/>
</dbReference>
<dbReference type="Proteomes" id="UP001597178">
    <property type="component" value="Unassembled WGS sequence"/>
</dbReference>
<dbReference type="GO" id="GO:0003677">
    <property type="term" value="F:DNA binding"/>
    <property type="evidence" value="ECO:0007669"/>
    <property type="project" value="UniProtKB-KW"/>
</dbReference>
<evidence type="ECO:0000313" key="2">
    <source>
        <dbReference type="Proteomes" id="UP001597178"/>
    </source>
</evidence>
<dbReference type="RefSeq" id="WP_382399971.1">
    <property type="nucleotide sequence ID" value="NZ_JBHTNH010000020.1"/>
</dbReference>
<dbReference type="SUPFAM" id="SSF103642">
    <property type="entry name" value="Sec-C motif"/>
    <property type="match status" value="1"/>
</dbReference>